<keyword evidence="7 15" id="KW-0862">Zinc</keyword>
<reference evidence="18" key="2">
    <citation type="journal article" date="2017" name="Nat. Plants">
        <title>The Aegilops tauschii genome reveals multiple impacts of transposons.</title>
        <authorList>
            <person name="Zhao G."/>
            <person name="Zou C."/>
            <person name="Li K."/>
            <person name="Wang K."/>
            <person name="Li T."/>
            <person name="Gao L."/>
            <person name="Zhang X."/>
            <person name="Wang H."/>
            <person name="Yang Z."/>
            <person name="Liu X."/>
            <person name="Jiang W."/>
            <person name="Mao L."/>
            <person name="Kong X."/>
            <person name="Jiao Y."/>
            <person name="Jia J."/>
        </authorList>
    </citation>
    <scope>NUCLEOTIDE SEQUENCE [LARGE SCALE GENOMIC DNA]</scope>
    <source>
        <strain evidence="18">cv. AL8/78</strain>
    </source>
</reference>
<evidence type="ECO:0000256" key="14">
    <source>
        <dbReference type="ARBA" id="ARBA00049332"/>
    </source>
</evidence>
<proteinExistence type="inferred from homology"/>
<feature type="domain" description="Enoyl reductase (ER)" evidence="16">
    <location>
        <begin position="60"/>
        <end position="389"/>
    </location>
</feature>
<comment type="catalytic activity">
    <reaction evidence="13">
        <text>(E)-coniferol + NADP(+) = (E)-coniferaldehyde + NADPH + H(+)</text>
        <dbReference type="Rhea" id="RHEA:22444"/>
        <dbReference type="ChEBI" id="CHEBI:15378"/>
        <dbReference type="ChEBI" id="CHEBI:16547"/>
        <dbReference type="ChEBI" id="CHEBI:17745"/>
        <dbReference type="ChEBI" id="CHEBI:57783"/>
        <dbReference type="ChEBI" id="CHEBI:58349"/>
        <dbReference type="EC" id="1.1.1.195"/>
    </reaction>
    <physiologicalReaction direction="right-to-left" evidence="13">
        <dbReference type="Rhea" id="RHEA:22446"/>
    </physiologicalReaction>
</comment>
<name>A0A453R5K1_AEGTS</name>
<dbReference type="InterPro" id="IPR011032">
    <property type="entry name" value="GroES-like_sf"/>
</dbReference>
<evidence type="ECO:0000256" key="10">
    <source>
        <dbReference type="ARBA" id="ARBA00047329"/>
    </source>
</evidence>
<evidence type="ECO:0000259" key="16">
    <source>
        <dbReference type="SMART" id="SM00829"/>
    </source>
</evidence>
<comment type="catalytic activity">
    <reaction evidence="14">
        <text>(E)-cinnamyl alcohol + NADP(+) = (E)-cinnamaldehyde + NADPH + H(+)</text>
        <dbReference type="Rhea" id="RHEA:10392"/>
        <dbReference type="ChEBI" id="CHEBI:15378"/>
        <dbReference type="ChEBI" id="CHEBI:16731"/>
        <dbReference type="ChEBI" id="CHEBI:33227"/>
        <dbReference type="ChEBI" id="CHEBI:57783"/>
        <dbReference type="ChEBI" id="CHEBI:58349"/>
        <dbReference type="EC" id="1.1.1.195"/>
    </reaction>
    <physiologicalReaction direction="right-to-left" evidence="14">
        <dbReference type="Rhea" id="RHEA:10394"/>
    </physiologicalReaction>
</comment>
<comment type="similarity">
    <text evidence="15">Belongs to the zinc-containing alcohol dehydrogenase family.</text>
</comment>
<dbReference type="InterPro" id="IPR020843">
    <property type="entry name" value="ER"/>
</dbReference>
<dbReference type="PROSITE" id="PS00059">
    <property type="entry name" value="ADH_ZINC"/>
    <property type="match status" value="1"/>
</dbReference>
<dbReference type="InterPro" id="IPR047109">
    <property type="entry name" value="CAD-like"/>
</dbReference>
<comment type="catalytic activity">
    <reaction evidence="11">
        <text>(E)-sinapyl alcohol + NADP(+) = (E)-sinapaldehyde + NADPH + H(+)</text>
        <dbReference type="Rhea" id="RHEA:45704"/>
        <dbReference type="ChEBI" id="CHEBI:15378"/>
        <dbReference type="ChEBI" id="CHEBI:27949"/>
        <dbReference type="ChEBI" id="CHEBI:57783"/>
        <dbReference type="ChEBI" id="CHEBI:58349"/>
        <dbReference type="ChEBI" id="CHEBI:64557"/>
        <dbReference type="EC" id="1.1.1.195"/>
    </reaction>
    <physiologicalReaction direction="right-to-left" evidence="11">
        <dbReference type="Rhea" id="RHEA:45706"/>
    </physiologicalReaction>
</comment>
<dbReference type="CDD" id="cd05283">
    <property type="entry name" value="CAD1"/>
    <property type="match status" value="1"/>
</dbReference>
<evidence type="ECO:0000313" key="17">
    <source>
        <dbReference type="EnsemblPlants" id="AET7Gv20471100.2"/>
    </source>
</evidence>
<dbReference type="PANTHER" id="PTHR42683">
    <property type="entry name" value="ALDEHYDE REDUCTASE"/>
    <property type="match status" value="1"/>
</dbReference>
<comment type="cofactor">
    <cofactor evidence="1 15">
        <name>Zn(2+)</name>
        <dbReference type="ChEBI" id="CHEBI:29105"/>
    </cofactor>
</comment>
<evidence type="ECO:0000256" key="15">
    <source>
        <dbReference type="RuleBase" id="RU361277"/>
    </source>
</evidence>
<dbReference type="InterPro" id="IPR036291">
    <property type="entry name" value="NAD(P)-bd_dom_sf"/>
</dbReference>
<evidence type="ECO:0000256" key="12">
    <source>
        <dbReference type="ARBA" id="ARBA00049226"/>
    </source>
</evidence>
<dbReference type="SUPFAM" id="SSF51735">
    <property type="entry name" value="NAD(P)-binding Rossmann-fold domains"/>
    <property type="match status" value="1"/>
</dbReference>
<reference evidence="17" key="4">
    <citation type="submission" date="2019-03" db="UniProtKB">
        <authorList>
            <consortium name="EnsemblPlants"/>
        </authorList>
    </citation>
    <scope>IDENTIFICATION</scope>
</reference>
<keyword evidence="9" id="KW-0560">Oxidoreductase</keyword>
<dbReference type="Gramene" id="AET7Gv20471100.2">
    <property type="protein sequence ID" value="AET7Gv20471100.2"/>
    <property type="gene ID" value="AET7Gv20471100"/>
</dbReference>
<dbReference type="Gene3D" id="3.90.180.10">
    <property type="entry name" value="Medium-chain alcohol dehydrogenases, catalytic domain"/>
    <property type="match status" value="1"/>
</dbReference>
<evidence type="ECO:0000256" key="11">
    <source>
        <dbReference type="ARBA" id="ARBA00048379"/>
    </source>
</evidence>
<evidence type="ECO:0000256" key="8">
    <source>
        <dbReference type="ARBA" id="ARBA00022857"/>
    </source>
</evidence>
<organism evidence="17 18">
    <name type="scientific">Aegilops tauschii subsp. strangulata</name>
    <name type="common">Goatgrass</name>
    <dbReference type="NCBI Taxonomy" id="200361"/>
    <lineage>
        <taxon>Eukaryota</taxon>
        <taxon>Viridiplantae</taxon>
        <taxon>Streptophyta</taxon>
        <taxon>Embryophyta</taxon>
        <taxon>Tracheophyta</taxon>
        <taxon>Spermatophyta</taxon>
        <taxon>Magnoliopsida</taxon>
        <taxon>Liliopsida</taxon>
        <taxon>Poales</taxon>
        <taxon>Poaceae</taxon>
        <taxon>BOP clade</taxon>
        <taxon>Pooideae</taxon>
        <taxon>Triticodae</taxon>
        <taxon>Triticeae</taxon>
        <taxon>Triticinae</taxon>
        <taxon>Aegilops</taxon>
    </lineage>
</organism>
<comment type="catalytic activity">
    <reaction evidence="12">
        <text>(E)-caffeyl alcohol + NADP(+) = (E)-caffeyl aldehyde + NADPH + H(+)</text>
        <dbReference type="Rhea" id="RHEA:45728"/>
        <dbReference type="ChEBI" id="CHEBI:15378"/>
        <dbReference type="ChEBI" id="CHEBI:28323"/>
        <dbReference type="ChEBI" id="CHEBI:31334"/>
        <dbReference type="ChEBI" id="CHEBI:57783"/>
        <dbReference type="ChEBI" id="CHEBI:58349"/>
    </reaction>
    <physiologicalReaction direction="right-to-left" evidence="12">
        <dbReference type="Rhea" id="RHEA:45730"/>
    </physiologicalReaction>
</comment>
<evidence type="ECO:0000256" key="6">
    <source>
        <dbReference type="ARBA" id="ARBA00022733"/>
    </source>
</evidence>
<evidence type="ECO:0000256" key="4">
    <source>
        <dbReference type="ARBA" id="ARBA00013171"/>
    </source>
</evidence>
<dbReference type="SMART" id="SM00829">
    <property type="entry name" value="PKS_ER"/>
    <property type="match status" value="1"/>
</dbReference>
<dbReference type="InterPro" id="IPR013149">
    <property type="entry name" value="ADH-like_C"/>
</dbReference>
<protein>
    <recommendedName>
        <fullName evidence="4">cinnamyl-alcohol dehydrogenase</fullName>
        <ecNumber evidence="4">1.1.1.195</ecNumber>
    </recommendedName>
</protein>
<dbReference type="SUPFAM" id="SSF50129">
    <property type="entry name" value="GroES-like"/>
    <property type="match status" value="1"/>
</dbReference>
<comment type="pathway">
    <text evidence="2">Aromatic compound metabolism; phenylpropanoid biosynthesis.</text>
</comment>
<evidence type="ECO:0000256" key="5">
    <source>
        <dbReference type="ARBA" id="ARBA00022723"/>
    </source>
</evidence>
<dbReference type="GO" id="GO:0045551">
    <property type="term" value="F:cinnamyl-alcohol dehydrogenase activity"/>
    <property type="evidence" value="ECO:0007669"/>
    <property type="project" value="UniProtKB-EC"/>
</dbReference>
<dbReference type="GO" id="GO:0008270">
    <property type="term" value="F:zinc ion binding"/>
    <property type="evidence" value="ECO:0007669"/>
    <property type="project" value="InterPro"/>
</dbReference>
<keyword evidence="5 15" id="KW-0479">Metal-binding</keyword>
<reference evidence="18" key="1">
    <citation type="journal article" date="2014" name="Science">
        <title>Ancient hybridizations among the ancestral genomes of bread wheat.</title>
        <authorList>
            <consortium name="International Wheat Genome Sequencing Consortium,"/>
            <person name="Marcussen T."/>
            <person name="Sandve S.R."/>
            <person name="Heier L."/>
            <person name="Spannagl M."/>
            <person name="Pfeifer M."/>
            <person name="Jakobsen K.S."/>
            <person name="Wulff B.B."/>
            <person name="Steuernagel B."/>
            <person name="Mayer K.F."/>
            <person name="Olsen O.A."/>
        </authorList>
    </citation>
    <scope>NUCLEOTIDE SEQUENCE [LARGE SCALE GENOMIC DNA]</scope>
    <source>
        <strain evidence="18">cv. AL8/78</strain>
    </source>
</reference>
<reference evidence="17" key="5">
    <citation type="journal article" date="2021" name="G3 (Bethesda)">
        <title>Aegilops tauschii genome assembly Aet v5.0 features greater sequence contiguity and improved annotation.</title>
        <authorList>
            <person name="Wang L."/>
            <person name="Zhu T."/>
            <person name="Rodriguez J.C."/>
            <person name="Deal K.R."/>
            <person name="Dubcovsky J."/>
            <person name="McGuire P.E."/>
            <person name="Lux T."/>
            <person name="Spannagl M."/>
            <person name="Mayer K.F.X."/>
            <person name="Baldrich P."/>
            <person name="Meyers B.C."/>
            <person name="Huo N."/>
            <person name="Gu Y.Q."/>
            <person name="Zhou H."/>
            <person name="Devos K.M."/>
            <person name="Bennetzen J.L."/>
            <person name="Unver T."/>
            <person name="Budak H."/>
            <person name="Gulick P.J."/>
            <person name="Galiba G."/>
            <person name="Kalapos B."/>
            <person name="Nelson D.R."/>
            <person name="Li P."/>
            <person name="You F.M."/>
            <person name="Luo M.C."/>
            <person name="Dvorak J."/>
        </authorList>
    </citation>
    <scope>NUCLEOTIDE SEQUENCE [LARGE SCALE GENOMIC DNA]</scope>
    <source>
        <strain evidence="17">cv. AL8/78</strain>
    </source>
</reference>
<evidence type="ECO:0000313" key="18">
    <source>
        <dbReference type="Proteomes" id="UP000015105"/>
    </source>
</evidence>
<dbReference type="STRING" id="200361.A0A453R5K1"/>
<reference evidence="17" key="3">
    <citation type="journal article" date="2017" name="Nature">
        <title>Genome sequence of the progenitor of the wheat D genome Aegilops tauschii.</title>
        <authorList>
            <person name="Luo M.C."/>
            <person name="Gu Y.Q."/>
            <person name="Puiu D."/>
            <person name="Wang H."/>
            <person name="Twardziok S.O."/>
            <person name="Deal K.R."/>
            <person name="Huo N."/>
            <person name="Zhu T."/>
            <person name="Wang L."/>
            <person name="Wang Y."/>
            <person name="McGuire P.E."/>
            <person name="Liu S."/>
            <person name="Long H."/>
            <person name="Ramasamy R.K."/>
            <person name="Rodriguez J.C."/>
            <person name="Van S.L."/>
            <person name="Yuan L."/>
            <person name="Wang Z."/>
            <person name="Xia Z."/>
            <person name="Xiao L."/>
            <person name="Anderson O.D."/>
            <person name="Ouyang S."/>
            <person name="Liang Y."/>
            <person name="Zimin A.V."/>
            <person name="Pertea G."/>
            <person name="Qi P."/>
            <person name="Bennetzen J.L."/>
            <person name="Dai X."/>
            <person name="Dawson M.W."/>
            <person name="Muller H.G."/>
            <person name="Kugler K."/>
            <person name="Rivarola-Duarte L."/>
            <person name="Spannagl M."/>
            <person name="Mayer K.F.X."/>
            <person name="Lu F.H."/>
            <person name="Bevan M.W."/>
            <person name="Leroy P."/>
            <person name="Li P."/>
            <person name="You F.M."/>
            <person name="Sun Q."/>
            <person name="Liu Z."/>
            <person name="Lyons E."/>
            <person name="Wicker T."/>
            <person name="Salzberg S.L."/>
            <person name="Devos K.M."/>
            <person name="Dvorak J."/>
        </authorList>
    </citation>
    <scope>NUCLEOTIDE SEQUENCE [LARGE SCALE GENOMIC DNA]</scope>
    <source>
        <strain evidence="17">cv. AL8/78</strain>
    </source>
</reference>
<comment type="catalytic activity">
    <reaction evidence="10">
        <text>(E)-4-coumaroyl alcohol + NADP(+) = (E)-4-coumaraldehyde + NADPH + H(+)</text>
        <dbReference type="Rhea" id="RHEA:45724"/>
        <dbReference type="ChEBI" id="CHEBI:15378"/>
        <dbReference type="ChEBI" id="CHEBI:28353"/>
        <dbReference type="ChEBI" id="CHEBI:57783"/>
        <dbReference type="ChEBI" id="CHEBI:58349"/>
        <dbReference type="ChEBI" id="CHEBI:64555"/>
        <dbReference type="EC" id="1.1.1.195"/>
    </reaction>
    <physiologicalReaction direction="right-to-left" evidence="10">
        <dbReference type="Rhea" id="RHEA:45726"/>
    </physiologicalReaction>
</comment>
<keyword evidence="6" id="KW-0438">Lignin biosynthesis</keyword>
<evidence type="ECO:0000256" key="13">
    <source>
        <dbReference type="ARBA" id="ARBA00049311"/>
    </source>
</evidence>
<dbReference type="Pfam" id="PF00107">
    <property type="entry name" value="ADH_zinc_N"/>
    <property type="match status" value="1"/>
</dbReference>
<dbReference type="EnsemblPlants" id="AET7Gv20471100.2">
    <property type="protein sequence ID" value="AET7Gv20471100.2"/>
    <property type="gene ID" value="AET7Gv20471100"/>
</dbReference>
<evidence type="ECO:0000256" key="7">
    <source>
        <dbReference type="ARBA" id="ARBA00022833"/>
    </source>
</evidence>
<accession>A0A453R5K1</accession>
<evidence type="ECO:0000256" key="3">
    <source>
        <dbReference type="ARBA" id="ARBA00011738"/>
    </source>
</evidence>
<dbReference type="AlphaFoldDB" id="A0A453R5K1"/>
<dbReference type="Proteomes" id="UP000015105">
    <property type="component" value="Chromosome 7D"/>
</dbReference>
<dbReference type="Pfam" id="PF08240">
    <property type="entry name" value="ADH_N"/>
    <property type="match status" value="1"/>
</dbReference>
<dbReference type="EC" id="1.1.1.195" evidence="4"/>
<dbReference type="Gene3D" id="3.40.50.720">
    <property type="entry name" value="NAD(P)-binding Rossmann-like Domain"/>
    <property type="match status" value="1"/>
</dbReference>
<evidence type="ECO:0000256" key="1">
    <source>
        <dbReference type="ARBA" id="ARBA00001947"/>
    </source>
</evidence>
<evidence type="ECO:0000256" key="2">
    <source>
        <dbReference type="ARBA" id="ARBA00004928"/>
    </source>
</evidence>
<dbReference type="GO" id="GO:0009809">
    <property type="term" value="P:lignin biosynthetic process"/>
    <property type="evidence" value="ECO:0007669"/>
    <property type="project" value="UniProtKB-KW"/>
</dbReference>
<sequence length="400" mass="42288">MNERHGRIKERAMAQESKPALGWAARDASGLLSPYSFSRRFTSPSHVDVVVVLASDSVVRTELSWLSFHFRVQKEDDVTIRVLFCGICHTDLHVAKNEWGNAMYPIVPGHEIVGVVTGVGRGVRGFKAGDRVGVGSFVGSCRACESCVKGYENNCPALLLTCNGVDCDGATTQGGFADVLVVNQDYVLRVPEGLPPAGAAPLLCAGVTGYSPMVQYGLNAPGMLLGVVGLGGLGHMAVKFGKAFGMTVTVISSSPRKRAEAVERLGADNFLVRHDAEEMKAAAGTMDGIIDTVSAGHQLLPLLELLKPMGQMVLVGVPTEPMVLPASAIVTGGKRLAGSGVGSVRDCQAMLDFAGEHGIAADVEVVKMEYVNTAMERLERNDVRYRFVIDVAGSIGCAAV</sequence>
<evidence type="ECO:0000256" key="9">
    <source>
        <dbReference type="ARBA" id="ARBA00023002"/>
    </source>
</evidence>
<dbReference type="InterPro" id="IPR013154">
    <property type="entry name" value="ADH-like_N"/>
</dbReference>
<keyword evidence="8" id="KW-0521">NADP</keyword>
<dbReference type="InterPro" id="IPR002328">
    <property type="entry name" value="ADH_Zn_CS"/>
</dbReference>
<keyword evidence="18" id="KW-1185">Reference proteome</keyword>
<comment type="subunit">
    <text evidence="3">Homodimer.</text>
</comment>